<evidence type="ECO:0000256" key="4">
    <source>
        <dbReference type="ARBA" id="ARBA00022642"/>
    </source>
</evidence>
<dbReference type="Pfam" id="PF01467">
    <property type="entry name" value="CTP_transf_like"/>
    <property type="match status" value="1"/>
</dbReference>
<keyword evidence="5 12" id="KW-0808">Transferase</keyword>
<keyword evidence="9" id="KW-0520">NAD</keyword>
<dbReference type="InterPro" id="IPR005248">
    <property type="entry name" value="NadD/NMNAT"/>
</dbReference>
<reference evidence="13" key="1">
    <citation type="journal article" date="2011" name="MBio">
        <title>Novel metabolic attributes of the genus Cyanothece, comprising a group of unicellular nitrogen-fixing Cyanobacteria.</title>
        <authorList>
            <person name="Bandyopadhyay A."/>
            <person name="Elvitigala T."/>
            <person name="Welsh E."/>
            <person name="Stockel J."/>
            <person name="Liberton M."/>
            <person name="Min H."/>
            <person name="Sherman L.A."/>
            <person name="Pakrasi H.B."/>
        </authorList>
    </citation>
    <scope>NUCLEOTIDE SEQUENCE [LARGE SCALE GENOMIC DNA]</scope>
    <source>
        <strain evidence="13">PCC 8801</strain>
    </source>
</reference>
<dbReference type="OrthoDB" id="5295945at2"/>
<protein>
    <recommendedName>
        <fullName evidence="3">nicotinate-nucleotide adenylyltransferase</fullName>
        <ecNumber evidence="3">2.7.7.18</ecNumber>
    </recommendedName>
</protein>
<keyword evidence="7" id="KW-0547">Nucleotide-binding</keyword>
<dbReference type="EMBL" id="CP001287">
    <property type="protein sequence ID" value="ACK64370.1"/>
    <property type="molecule type" value="Genomic_DNA"/>
</dbReference>
<evidence type="ECO:0000256" key="9">
    <source>
        <dbReference type="ARBA" id="ARBA00023027"/>
    </source>
</evidence>
<evidence type="ECO:0000256" key="7">
    <source>
        <dbReference type="ARBA" id="ARBA00022741"/>
    </source>
</evidence>
<dbReference type="HOGENOM" id="CLU_069765_3_2_3"/>
<dbReference type="UniPathway" id="UPA00253">
    <property type="reaction ID" value="UER00332"/>
</dbReference>
<sequence>MTKIALFGTSADPPTEGHQSILRWLSENYDWVGIWASDNPFKNHQTSLAHRMAMLRLLIDDINPRRDNLYLSEKLSHRRSLISVAKAKEIWGENADYTLVIGSDLIGQIRHWYHIEELLRKVNILVIPRPGYPLLEKDLIALEELGGNYQIANLNAPAVSSTAYREHGNNNVLIQPIQDYIYQEQLYR</sequence>
<evidence type="ECO:0000313" key="13">
    <source>
        <dbReference type="Proteomes" id="UP000008204"/>
    </source>
</evidence>
<evidence type="ECO:0000256" key="6">
    <source>
        <dbReference type="ARBA" id="ARBA00022695"/>
    </source>
</evidence>
<dbReference type="Proteomes" id="UP000008204">
    <property type="component" value="Chromosome"/>
</dbReference>
<keyword evidence="13" id="KW-1185">Reference proteome</keyword>
<dbReference type="AlphaFoldDB" id="B7K350"/>
<dbReference type="KEGG" id="cyp:PCC8801_0270"/>
<evidence type="ECO:0000256" key="5">
    <source>
        <dbReference type="ARBA" id="ARBA00022679"/>
    </source>
</evidence>
<comment type="pathway">
    <text evidence="2">Cofactor biosynthesis; NAD(+) biosynthesis; deamido-NAD(+) from nicotinate D-ribonucleotide: step 1/1.</text>
</comment>
<organism evidence="12 13">
    <name type="scientific">Rippkaea orientalis (strain PCC 8801 / RF-1)</name>
    <name type="common">Cyanothece sp. (strain PCC 8801)</name>
    <dbReference type="NCBI Taxonomy" id="41431"/>
    <lineage>
        <taxon>Bacteria</taxon>
        <taxon>Bacillati</taxon>
        <taxon>Cyanobacteriota</taxon>
        <taxon>Cyanophyceae</taxon>
        <taxon>Oscillatoriophycideae</taxon>
        <taxon>Chroococcales</taxon>
        <taxon>Aphanothecaceae</taxon>
        <taxon>Rippkaea</taxon>
        <taxon>Rippkaea orientalis</taxon>
    </lineage>
</organism>
<dbReference type="NCBIfam" id="TIGR00125">
    <property type="entry name" value="cyt_tran_rel"/>
    <property type="match status" value="1"/>
</dbReference>
<dbReference type="eggNOG" id="COG1057">
    <property type="taxonomic scope" value="Bacteria"/>
</dbReference>
<dbReference type="GO" id="GO:0004515">
    <property type="term" value="F:nicotinate-nucleotide adenylyltransferase activity"/>
    <property type="evidence" value="ECO:0007669"/>
    <property type="project" value="UniProtKB-EC"/>
</dbReference>
<dbReference type="EC" id="2.7.7.18" evidence="3"/>
<keyword evidence="6 12" id="KW-0548">Nucleotidyltransferase</keyword>
<dbReference type="PANTHER" id="PTHR39321:SF3">
    <property type="entry name" value="PHOSPHOPANTETHEINE ADENYLYLTRANSFERASE"/>
    <property type="match status" value="1"/>
</dbReference>
<dbReference type="InterPro" id="IPR014729">
    <property type="entry name" value="Rossmann-like_a/b/a_fold"/>
</dbReference>
<dbReference type="InterPro" id="IPR004821">
    <property type="entry name" value="Cyt_trans-like"/>
</dbReference>
<keyword evidence="4" id="KW-0662">Pyridine nucleotide biosynthesis</keyword>
<gene>
    <name evidence="12" type="ordered locus">PCC8801_0270</name>
</gene>
<dbReference type="CDD" id="cd02165">
    <property type="entry name" value="NMNAT"/>
    <property type="match status" value="1"/>
</dbReference>
<accession>B7K350</accession>
<dbReference type="Gene3D" id="3.40.50.620">
    <property type="entry name" value="HUPs"/>
    <property type="match status" value="1"/>
</dbReference>
<evidence type="ECO:0000313" key="12">
    <source>
        <dbReference type="EMBL" id="ACK64370.1"/>
    </source>
</evidence>
<dbReference type="SUPFAM" id="SSF52374">
    <property type="entry name" value="Nucleotidylyl transferase"/>
    <property type="match status" value="1"/>
</dbReference>
<dbReference type="STRING" id="41431.PCC8801_0270"/>
<evidence type="ECO:0000256" key="3">
    <source>
        <dbReference type="ARBA" id="ARBA00012389"/>
    </source>
</evidence>
<dbReference type="GO" id="GO:0009435">
    <property type="term" value="P:NAD+ biosynthetic process"/>
    <property type="evidence" value="ECO:0007669"/>
    <property type="project" value="UniProtKB-UniPathway"/>
</dbReference>
<dbReference type="RefSeq" id="WP_012593647.1">
    <property type="nucleotide sequence ID" value="NC_011726.1"/>
</dbReference>
<dbReference type="NCBIfam" id="NF000842">
    <property type="entry name" value="PRK00071.2-1"/>
    <property type="match status" value="1"/>
</dbReference>
<evidence type="ECO:0000256" key="2">
    <source>
        <dbReference type="ARBA" id="ARBA00005019"/>
    </source>
</evidence>
<keyword evidence="8" id="KW-0067">ATP-binding</keyword>
<evidence type="ECO:0000256" key="1">
    <source>
        <dbReference type="ARBA" id="ARBA00002324"/>
    </source>
</evidence>
<evidence type="ECO:0000256" key="8">
    <source>
        <dbReference type="ARBA" id="ARBA00022840"/>
    </source>
</evidence>
<dbReference type="PANTHER" id="PTHR39321">
    <property type="entry name" value="NICOTINATE-NUCLEOTIDE ADENYLYLTRANSFERASE-RELATED"/>
    <property type="match status" value="1"/>
</dbReference>
<feature type="domain" description="Cytidyltransferase-like" evidence="11">
    <location>
        <begin position="6"/>
        <end position="166"/>
    </location>
</feature>
<comment type="catalytic activity">
    <reaction evidence="10">
        <text>nicotinate beta-D-ribonucleotide + ATP + H(+) = deamido-NAD(+) + diphosphate</text>
        <dbReference type="Rhea" id="RHEA:22860"/>
        <dbReference type="ChEBI" id="CHEBI:15378"/>
        <dbReference type="ChEBI" id="CHEBI:30616"/>
        <dbReference type="ChEBI" id="CHEBI:33019"/>
        <dbReference type="ChEBI" id="CHEBI:57502"/>
        <dbReference type="ChEBI" id="CHEBI:58437"/>
        <dbReference type="EC" id="2.7.7.18"/>
    </reaction>
</comment>
<comment type="function">
    <text evidence="1">Catalyzes the reversible adenylation of nicotinate mononucleotide (NaMN) to nicotinic acid adenine dinucleotide (NaAD).</text>
</comment>
<evidence type="ECO:0000259" key="11">
    <source>
        <dbReference type="Pfam" id="PF01467"/>
    </source>
</evidence>
<evidence type="ECO:0000256" key="10">
    <source>
        <dbReference type="ARBA" id="ARBA00048721"/>
    </source>
</evidence>
<name>B7K350_RIPO1</name>
<proteinExistence type="predicted"/>
<dbReference type="GO" id="GO:0005524">
    <property type="term" value="F:ATP binding"/>
    <property type="evidence" value="ECO:0007669"/>
    <property type="project" value="UniProtKB-KW"/>
</dbReference>